<dbReference type="SMART" id="SM00494">
    <property type="entry name" value="ChtBD2"/>
    <property type="match status" value="5"/>
</dbReference>
<evidence type="ECO:0000313" key="7">
    <source>
        <dbReference type="EMBL" id="EDW41184.1"/>
    </source>
</evidence>
<dbReference type="STRING" id="7238.B4HF15"/>
<evidence type="ECO:0000256" key="2">
    <source>
        <dbReference type="ARBA" id="ARBA00022729"/>
    </source>
</evidence>
<feature type="domain" description="Chitin-binding type-2" evidence="6">
    <location>
        <begin position="159"/>
        <end position="216"/>
    </location>
</feature>
<keyword evidence="2" id="KW-0732">Signal</keyword>
<dbReference type="PhylomeDB" id="B4HF15"/>
<dbReference type="SUPFAM" id="SSF57625">
    <property type="entry name" value="Invertebrate chitin-binding proteins"/>
    <property type="match status" value="4"/>
</dbReference>
<dbReference type="Proteomes" id="UP000001292">
    <property type="component" value="Unassembled WGS sequence"/>
</dbReference>
<keyword evidence="4" id="KW-1015">Disulfide bond</keyword>
<evidence type="ECO:0000256" key="5">
    <source>
        <dbReference type="ARBA" id="ARBA00023180"/>
    </source>
</evidence>
<dbReference type="InterPro" id="IPR002557">
    <property type="entry name" value="Chitin-bd_dom"/>
</dbReference>
<evidence type="ECO:0000256" key="3">
    <source>
        <dbReference type="ARBA" id="ARBA00022737"/>
    </source>
</evidence>
<dbReference type="GO" id="GO:0008061">
    <property type="term" value="F:chitin binding"/>
    <property type="evidence" value="ECO:0007669"/>
    <property type="project" value="UniProtKB-KW"/>
</dbReference>
<keyword evidence="3" id="KW-0677">Repeat</keyword>
<gene>
    <name evidence="7" type="primary">Dsec\GM24694</name>
    <name evidence="7" type="ORF">Dsec_GM24694</name>
</gene>
<dbReference type="PANTHER" id="PTHR23301">
    <property type="entry name" value="CHITIN BINDING PERITROPHIN-A"/>
    <property type="match status" value="1"/>
</dbReference>
<keyword evidence="5" id="KW-0325">Glycoprotein</keyword>
<feature type="domain" description="Chitin-binding type-2" evidence="6">
    <location>
        <begin position="288"/>
        <end position="352"/>
    </location>
</feature>
<keyword evidence="1" id="KW-0147">Chitin-binding</keyword>
<dbReference type="GO" id="GO:0005576">
    <property type="term" value="C:extracellular region"/>
    <property type="evidence" value="ECO:0007669"/>
    <property type="project" value="InterPro"/>
</dbReference>
<dbReference type="AlphaFoldDB" id="B4HF15"/>
<dbReference type="PANTHER" id="PTHR23301:SF106">
    <property type="entry name" value="CHITIN-BINDING TYPE-2 DOMAIN-CONTAINING PROTEIN-RELATED"/>
    <property type="match status" value="1"/>
</dbReference>
<dbReference type="InterPro" id="IPR036508">
    <property type="entry name" value="Chitin-bd_dom_sf"/>
</dbReference>
<organism evidence="8">
    <name type="scientific">Drosophila sechellia</name>
    <name type="common">Fruit fly</name>
    <dbReference type="NCBI Taxonomy" id="7238"/>
    <lineage>
        <taxon>Eukaryota</taxon>
        <taxon>Metazoa</taxon>
        <taxon>Ecdysozoa</taxon>
        <taxon>Arthropoda</taxon>
        <taxon>Hexapoda</taxon>
        <taxon>Insecta</taxon>
        <taxon>Pterygota</taxon>
        <taxon>Neoptera</taxon>
        <taxon>Endopterygota</taxon>
        <taxon>Diptera</taxon>
        <taxon>Brachycera</taxon>
        <taxon>Muscomorpha</taxon>
        <taxon>Ephydroidea</taxon>
        <taxon>Drosophilidae</taxon>
        <taxon>Drosophila</taxon>
        <taxon>Sophophora</taxon>
    </lineage>
</organism>
<keyword evidence="8" id="KW-1185">Reference proteome</keyword>
<evidence type="ECO:0000259" key="6">
    <source>
        <dbReference type="PROSITE" id="PS50940"/>
    </source>
</evidence>
<feature type="domain" description="Chitin-binding type-2" evidence="6">
    <location>
        <begin position="217"/>
        <end position="274"/>
    </location>
</feature>
<name>B4HF15_DROSE</name>
<protein>
    <submittedName>
        <fullName evidence="7">GM24694</fullName>
    </submittedName>
</protein>
<dbReference type="OMA" id="NSCSYDR"/>
<evidence type="ECO:0000256" key="1">
    <source>
        <dbReference type="ARBA" id="ARBA00022669"/>
    </source>
</evidence>
<evidence type="ECO:0000313" key="8">
    <source>
        <dbReference type="Proteomes" id="UP000001292"/>
    </source>
</evidence>
<dbReference type="EMBL" id="CH480815">
    <property type="protein sequence ID" value="EDW41184.1"/>
    <property type="molecule type" value="Genomic_DNA"/>
</dbReference>
<accession>B4HF15</accession>
<dbReference type="Pfam" id="PF01607">
    <property type="entry name" value="CBM_14"/>
    <property type="match status" value="4"/>
</dbReference>
<dbReference type="HOGENOM" id="CLU_045312_1_0_1"/>
<dbReference type="PROSITE" id="PS50940">
    <property type="entry name" value="CHIT_BIND_II"/>
    <property type="match status" value="4"/>
</dbReference>
<proteinExistence type="predicted"/>
<dbReference type="Gene3D" id="2.170.140.10">
    <property type="entry name" value="Chitin binding domain"/>
    <property type="match status" value="2"/>
</dbReference>
<feature type="domain" description="Chitin-binding type-2" evidence="6">
    <location>
        <begin position="98"/>
        <end position="156"/>
    </location>
</feature>
<dbReference type="InterPro" id="IPR051940">
    <property type="entry name" value="Chitin_bind-dev_reg"/>
</dbReference>
<reference evidence="7 8" key="1">
    <citation type="journal article" date="2007" name="Nature">
        <title>Evolution of genes and genomes on the Drosophila phylogeny.</title>
        <authorList>
            <consortium name="Drosophila 12 Genomes Consortium"/>
            <person name="Clark A.G."/>
            <person name="Eisen M.B."/>
            <person name="Smith D.R."/>
            <person name="Bergman C.M."/>
            <person name="Oliver B."/>
            <person name="Markow T.A."/>
            <person name="Kaufman T.C."/>
            <person name="Kellis M."/>
            <person name="Gelbart W."/>
            <person name="Iyer V.N."/>
            <person name="Pollard D.A."/>
            <person name="Sackton T.B."/>
            <person name="Larracuente A.M."/>
            <person name="Singh N.D."/>
            <person name="Abad J.P."/>
            <person name="Abt D.N."/>
            <person name="Adryan B."/>
            <person name="Aguade M."/>
            <person name="Akashi H."/>
            <person name="Anderson W.W."/>
            <person name="Aquadro C.F."/>
            <person name="Ardell D.H."/>
            <person name="Arguello R."/>
            <person name="Artieri C.G."/>
            <person name="Barbash D.A."/>
            <person name="Barker D."/>
            <person name="Barsanti P."/>
            <person name="Batterham P."/>
            <person name="Batzoglou S."/>
            <person name="Begun D."/>
            <person name="Bhutkar A."/>
            <person name="Blanco E."/>
            <person name="Bosak S.A."/>
            <person name="Bradley R.K."/>
            <person name="Brand A.D."/>
            <person name="Brent M.R."/>
            <person name="Brooks A.N."/>
            <person name="Brown R.H."/>
            <person name="Butlin R.K."/>
            <person name="Caggese C."/>
            <person name="Calvi B.R."/>
            <person name="Bernardo de Carvalho A."/>
            <person name="Caspi A."/>
            <person name="Castrezana S."/>
            <person name="Celniker S.E."/>
            <person name="Chang J.L."/>
            <person name="Chapple C."/>
            <person name="Chatterji S."/>
            <person name="Chinwalla A."/>
            <person name="Civetta A."/>
            <person name="Clifton S.W."/>
            <person name="Comeron J.M."/>
            <person name="Costello J.C."/>
            <person name="Coyne J.A."/>
            <person name="Daub J."/>
            <person name="David R.G."/>
            <person name="Delcher A.L."/>
            <person name="Delehaunty K."/>
            <person name="Do C.B."/>
            <person name="Ebling H."/>
            <person name="Edwards K."/>
            <person name="Eickbush T."/>
            <person name="Evans J.D."/>
            <person name="Filipski A."/>
            <person name="Findeiss S."/>
            <person name="Freyhult E."/>
            <person name="Fulton L."/>
            <person name="Fulton R."/>
            <person name="Garcia A.C."/>
            <person name="Gardiner A."/>
            <person name="Garfield D.A."/>
            <person name="Garvin B.E."/>
            <person name="Gibson G."/>
            <person name="Gilbert D."/>
            <person name="Gnerre S."/>
            <person name="Godfrey J."/>
            <person name="Good R."/>
            <person name="Gotea V."/>
            <person name="Gravely B."/>
            <person name="Greenberg A.J."/>
            <person name="Griffiths-Jones S."/>
            <person name="Gross S."/>
            <person name="Guigo R."/>
            <person name="Gustafson E.A."/>
            <person name="Haerty W."/>
            <person name="Hahn M.W."/>
            <person name="Halligan D.L."/>
            <person name="Halpern A.L."/>
            <person name="Halter G.M."/>
            <person name="Han M.V."/>
            <person name="Heger A."/>
            <person name="Hillier L."/>
            <person name="Hinrichs A.S."/>
            <person name="Holmes I."/>
            <person name="Hoskins R.A."/>
            <person name="Hubisz M.J."/>
            <person name="Hultmark D."/>
            <person name="Huntley M.A."/>
            <person name="Jaffe D.B."/>
            <person name="Jagadeeshan S."/>
            <person name="Jeck W.R."/>
            <person name="Johnson J."/>
            <person name="Jones C.D."/>
            <person name="Jordan W.C."/>
            <person name="Karpen G.H."/>
            <person name="Kataoka E."/>
            <person name="Keightley P.D."/>
            <person name="Kheradpour P."/>
            <person name="Kirkness E.F."/>
            <person name="Koerich L.B."/>
            <person name="Kristiansen K."/>
            <person name="Kudrna D."/>
            <person name="Kulathinal R.J."/>
            <person name="Kumar S."/>
            <person name="Kwok R."/>
            <person name="Lander E."/>
            <person name="Langley C.H."/>
            <person name="Lapoint R."/>
            <person name="Lazzaro B.P."/>
            <person name="Lee S.J."/>
            <person name="Levesque L."/>
            <person name="Li R."/>
            <person name="Lin C.F."/>
            <person name="Lin M.F."/>
            <person name="Lindblad-Toh K."/>
            <person name="Llopart A."/>
            <person name="Long M."/>
            <person name="Low L."/>
            <person name="Lozovsky E."/>
            <person name="Lu J."/>
            <person name="Luo M."/>
            <person name="Machado C.A."/>
            <person name="Makalowski W."/>
            <person name="Marzo M."/>
            <person name="Matsuda M."/>
            <person name="Matzkin L."/>
            <person name="McAllister B."/>
            <person name="McBride C.S."/>
            <person name="McKernan B."/>
            <person name="McKernan K."/>
            <person name="Mendez-Lago M."/>
            <person name="Minx P."/>
            <person name="Mollenhauer M.U."/>
            <person name="Montooth K."/>
            <person name="Mount S.M."/>
            <person name="Mu X."/>
            <person name="Myers E."/>
            <person name="Negre B."/>
            <person name="Newfeld S."/>
            <person name="Nielsen R."/>
            <person name="Noor M.A."/>
            <person name="O'Grady P."/>
            <person name="Pachter L."/>
            <person name="Papaceit M."/>
            <person name="Parisi M.J."/>
            <person name="Parisi M."/>
            <person name="Parts L."/>
            <person name="Pedersen J.S."/>
            <person name="Pesole G."/>
            <person name="Phillippy A.M."/>
            <person name="Ponting C.P."/>
            <person name="Pop M."/>
            <person name="Porcelli D."/>
            <person name="Powell J.R."/>
            <person name="Prohaska S."/>
            <person name="Pruitt K."/>
            <person name="Puig M."/>
            <person name="Quesneville H."/>
            <person name="Ram K.R."/>
            <person name="Rand D."/>
            <person name="Rasmussen M.D."/>
            <person name="Reed L.K."/>
            <person name="Reenan R."/>
            <person name="Reily A."/>
            <person name="Remington K.A."/>
            <person name="Rieger T.T."/>
            <person name="Ritchie M.G."/>
            <person name="Robin C."/>
            <person name="Rogers Y.H."/>
            <person name="Rohde C."/>
            <person name="Rozas J."/>
            <person name="Rubenfield M.J."/>
            <person name="Ruiz A."/>
            <person name="Russo S."/>
            <person name="Salzberg S.L."/>
            <person name="Sanchez-Gracia A."/>
            <person name="Saranga D.J."/>
            <person name="Sato H."/>
            <person name="Schaeffer S.W."/>
            <person name="Schatz M.C."/>
            <person name="Schlenke T."/>
            <person name="Schwartz R."/>
            <person name="Segarra C."/>
            <person name="Singh R.S."/>
            <person name="Sirot L."/>
            <person name="Sirota M."/>
            <person name="Sisneros N.B."/>
            <person name="Smith C.D."/>
            <person name="Smith T.F."/>
            <person name="Spieth J."/>
            <person name="Stage D.E."/>
            <person name="Stark A."/>
            <person name="Stephan W."/>
            <person name="Strausberg R.L."/>
            <person name="Strempel S."/>
            <person name="Sturgill D."/>
            <person name="Sutton G."/>
            <person name="Sutton G.G."/>
            <person name="Tao W."/>
            <person name="Teichmann S."/>
            <person name="Tobari Y.N."/>
            <person name="Tomimura Y."/>
            <person name="Tsolas J.M."/>
            <person name="Valente V.L."/>
            <person name="Venter E."/>
            <person name="Venter J.C."/>
            <person name="Vicario S."/>
            <person name="Vieira F.G."/>
            <person name="Vilella A.J."/>
            <person name="Villasante A."/>
            <person name="Walenz B."/>
            <person name="Wang J."/>
            <person name="Wasserman M."/>
            <person name="Watts T."/>
            <person name="Wilson D."/>
            <person name="Wilson R.K."/>
            <person name="Wing R.A."/>
            <person name="Wolfner M.F."/>
            <person name="Wong A."/>
            <person name="Wong G.K."/>
            <person name="Wu C.I."/>
            <person name="Wu G."/>
            <person name="Yamamoto D."/>
            <person name="Yang H.P."/>
            <person name="Yang S.P."/>
            <person name="Yorke J.A."/>
            <person name="Yoshida K."/>
            <person name="Zdobnov E."/>
            <person name="Zhang P."/>
            <person name="Zhang Y."/>
            <person name="Zimin A.V."/>
            <person name="Baldwin J."/>
            <person name="Abdouelleil A."/>
            <person name="Abdulkadir J."/>
            <person name="Abebe A."/>
            <person name="Abera B."/>
            <person name="Abreu J."/>
            <person name="Acer S.C."/>
            <person name="Aftuck L."/>
            <person name="Alexander A."/>
            <person name="An P."/>
            <person name="Anderson E."/>
            <person name="Anderson S."/>
            <person name="Arachi H."/>
            <person name="Azer M."/>
            <person name="Bachantsang P."/>
            <person name="Barry A."/>
            <person name="Bayul T."/>
            <person name="Berlin A."/>
            <person name="Bessette D."/>
            <person name="Bloom T."/>
            <person name="Blye J."/>
            <person name="Boguslavskiy L."/>
            <person name="Bonnet C."/>
            <person name="Boukhgalter B."/>
            <person name="Bourzgui I."/>
            <person name="Brown A."/>
            <person name="Cahill P."/>
            <person name="Channer S."/>
            <person name="Cheshatsang Y."/>
            <person name="Chuda L."/>
            <person name="Citroen M."/>
            <person name="Collymore A."/>
            <person name="Cooke P."/>
            <person name="Costello M."/>
            <person name="D'Aco K."/>
            <person name="Daza R."/>
            <person name="De Haan G."/>
            <person name="DeGray S."/>
            <person name="DeMaso C."/>
            <person name="Dhargay N."/>
            <person name="Dooley K."/>
            <person name="Dooley E."/>
            <person name="Doricent M."/>
            <person name="Dorje P."/>
            <person name="Dorjee K."/>
            <person name="Dupes A."/>
            <person name="Elong R."/>
            <person name="Falk J."/>
            <person name="Farina A."/>
            <person name="Faro S."/>
            <person name="Ferguson D."/>
            <person name="Fisher S."/>
            <person name="Foley C.D."/>
            <person name="Franke A."/>
            <person name="Friedrich D."/>
            <person name="Gadbois L."/>
            <person name="Gearin G."/>
            <person name="Gearin C.R."/>
            <person name="Giannoukos G."/>
            <person name="Goode T."/>
            <person name="Graham J."/>
            <person name="Grandbois E."/>
            <person name="Grewal S."/>
            <person name="Gyaltsen K."/>
            <person name="Hafez N."/>
            <person name="Hagos B."/>
            <person name="Hall J."/>
            <person name="Henson C."/>
            <person name="Hollinger A."/>
            <person name="Honan T."/>
            <person name="Huard M.D."/>
            <person name="Hughes L."/>
            <person name="Hurhula B."/>
            <person name="Husby M.E."/>
            <person name="Kamat A."/>
            <person name="Kanga B."/>
            <person name="Kashin S."/>
            <person name="Khazanovich D."/>
            <person name="Kisner P."/>
            <person name="Lance K."/>
            <person name="Lara M."/>
            <person name="Lee W."/>
            <person name="Lennon N."/>
            <person name="Letendre F."/>
            <person name="LeVine R."/>
            <person name="Lipovsky A."/>
            <person name="Liu X."/>
            <person name="Liu J."/>
            <person name="Liu S."/>
            <person name="Lokyitsang T."/>
            <person name="Lokyitsang Y."/>
            <person name="Lubonja R."/>
            <person name="Lui A."/>
            <person name="MacDonald P."/>
            <person name="Magnisalis V."/>
            <person name="Maru K."/>
            <person name="Matthews C."/>
            <person name="McCusker W."/>
            <person name="McDonough S."/>
            <person name="Mehta T."/>
            <person name="Meldrim J."/>
            <person name="Meneus L."/>
            <person name="Mihai O."/>
            <person name="Mihalev A."/>
            <person name="Mihova T."/>
            <person name="Mittelman R."/>
            <person name="Mlenga V."/>
            <person name="Montmayeur A."/>
            <person name="Mulrain L."/>
            <person name="Navidi A."/>
            <person name="Naylor J."/>
            <person name="Negash T."/>
            <person name="Nguyen T."/>
            <person name="Nguyen N."/>
            <person name="Nicol R."/>
            <person name="Norbu C."/>
            <person name="Norbu N."/>
            <person name="Novod N."/>
            <person name="O'Neill B."/>
            <person name="Osman S."/>
            <person name="Markiewicz E."/>
            <person name="Oyono O.L."/>
            <person name="Patti C."/>
            <person name="Phunkhang P."/>
            <person name="Pierre F."/>
            <person name="Priest M."/>
            <person name="Raghuraman S."/>
            <person name="Rege F."/>
            <person name="Reyes R."/>
            <person name="Rise C."/>
            <person name="Rogov P."/>
            <person name="Ross K."/>
            <person name="Ryan E."/>
            <person name="Settipalli S."/>
            <person name="Shea T."/>
            <person name="Sherpa N."/>
            <person name="Shi L."/>
            <person name="Shih D."/>
            <person name="Sparrow T."/>
            <person name="Spaulding J."/>
            <person name="Stalker J."/>
            <person name="Stange-Thomann N."/>
            <person name="Stavropoulos S."/>
            <person name="Stone C."/>
            <person name="Strader C."/>
            <person name="Tesfaye S."/>
            <person name="Thomson T."/>
            <person name="Thoulutsang Y."/>
            <person name="Thoulutsang D."/>
            <person name="Topham K."/>
            <person name="Topping I."/>
            <person name="Tsamla T."/>
            <person name="Vassiliev H."/>
            <person name="Vo A."/>
            <person name="Wangchuk T."/>
            <person name="Wangdi T."/>
            <person name="Weiand M."/>
            <person name="Wilkinson J."/>
            <person name="Wilson A."/>
            <person name="Yadav S."/>
            <person name="Young G."/>
            <person name="Yu Q."/>
            <person name="Zembek L."/>
            <person name="Zhong D."/>
            <person name="Zimmer A."/>
            <person name="Zwirko Z."/>
            <person name="Jaffe D.B."/>
            <person name="Alvarez P."/>
            <person name="Brockman W."/>
            <person name="Butler J."/>
            <person name="Chin C."/>
            <person name="Gnerre S."/>
            <person name="Grabherr M."/>
            <person name="Kleber M."/>
            <person name="Mauceli E."/>
            <person name="MacCallum I."/>
        </authorList>
    </citation>
    <scope>NUCLEOTIDE SEQUENCE [LARGE SCALE GENOMIC DNA]</scope>
    <source>
        <strain evidence="8">Rob3c / Tucson 14021-0248.25</strain>
    </source>
</reference>
<evidence type="ECO:0000256" key="4">
    <source>
        <dbReference type="ARBA" id="ARBA00023157"/>
    </source>
</evidence>
<sequence>MEIWGYGALLLPSGIGSQPLIEKKITASSRLGGRQMVSASTALLTSSINVLRRDGRKRKRTAPPLGPAALSSGSVPPCGFHLGVILAILAEIRGFSMEDKCKLWAGTGYIGDPSDCQAWGYCQDNKLIDRRSCTEGLLYSFRNGTCKRASDTICQSQLSEICASLEPWNYVANPADCRRFVKCADLDDPTWGDCGVGQVFSNKKQTCLEEVAGCPQDNICSHMKDGSFVGDPKSCQSYYKCHNGFGTLLNCSVGRYFNRKSGNCQSWVPHYCSKDDEEILLTPPSTDHNICSKYYPRDRDGVQLLPDLMTCYGYYSCTSQFDVGQWSSCPWGLHFEWWSQRCASPKDNSCSYDRCANRNQLMVATINTNCREFTICQDNRSMSSQKCPDDYPYFNELLGQCTDKYPNHRVCYMDG</sequence>